<evidence type="ECO:0000313" key="1">
    <source>
        <dbReference type="EMBL" id="NMP03796.1"/>
    </source>
</evidence>
<gene>
    <name evidence="1" type="ORF">HHE94_13900</name>
</gene>
<protein>
    <submittedName>
        <fullName evidence="1">Uncharacterized protein</fullName>
    </submittedName>
</protein>
<reference evidence="1 2" key="1">
    <citation type="submission" date="2020-04" db="EMBL/GenBank/DDBJ databases">
        <title>Genome sequencing and assembly of Pseudoalteromonas arctica.</title>
        <authorList>
            <person name="Cook G.M."/>
        </authorList>
    </citation>
    <scope>NUCLEOTIDE SEQUENCE [LARGE SCALE GENOMIC DNA]</scope>
    <source>
        <strain evidence="1 2">NEC-BIFX-2020_001</strain>
    </source>
</reference>
<sequence length="100" mass="11415">MFDDAIILATKLLESDDDYLNIVMNLCQIGNKKYGQCWNTEFHVFGVISSDTDHLPLIHVRERCSAEFLVKSDKELAEIVEYYRSDVVIACNLIVSSKNV</sequence>
<organism evidence="1 2">
    <name type="scientific">Pseudoalteromonas arctica</name>
    <dbReference type="NCBI Taxonomy" id="394751"/>
    <lineage>
        <taxon>Bacteria</taxon>
        <taxon>Pseudomonadati</taxon>
        <taxon>Pseudomonadota</taxon>
        <taxon>Gammaproteobacteria</taxon>
        <taxon>Alteromonadales</taxon>
        <taxon>Pseudoalteromonadaceae</taxon>
        <taxon>Pseudoalteromonas</taxon>
    </lineage>
</organism>
<dbReference type="EMBL" id="JABBYB010000008">
    <property type="protein sequence ID" value="NMP03796.1"/>
    <property type="molecule type" value="Genomic_DNA"/>
</dbReference>
<proteinExistence type="predicted"/>
<dbReference type="RefSeq" id="WP_024593238.1">
    <property type="nucleotide sequence ID" value="NZ_JABBYB010000008.1"/>
</dbReference>
<comment type="caution">
    <text evidence="1">The sequence shown here is derived from an EMBL/GenBank/DDBJ whole genome shotgun (WGS) entry which is preliminary data.</text>
</comment>
<name>A0AAP6Y1Z5_9GAMM</name>
<evidence type="ECO:0000313" key="2">
    <source>
        <dbReference type="Proteomes" id="UP000549590"/>
    </source>
</evidence>
<dbReference type="Proteomes" id="UP000549590">
    <property type="component" value="Unassembled WGS sequence"/>
</dbReference>
<accession>A0AAP6Y1Z5</accession>
<dbReference type="AlphaFoldDB" id="A0AAP6Y1Z5"/>